<dbReference type="GO" id="GO:0016833">
    <property type="term" value="F:oxo-acid-lyase activity"/>
    <property type="evidence" value="ECO:0007669"/>
    <property type="project" value="UniProtKB-ARBA"/>
</dbReference>
<dbReference type="Proteomes" id="UP000053342">
    <property type="component" value="Unassembled WGS sequence"/>
</dbReference>
<dbReference type="HOGENOM" id="CLU_027389_3_2_1"/>
<dbReference type="CDD" id="cd00377">
    <property type="entry name" value="ICL_PEPM"/>
    <property type="match status" value="1"/>
</dbReference>
<feature type="region of interest" description="Disordered" evidence="1">
    <location>
        <begin position="307"/>
        <end position="327"/>
    </location>
</feature>
<dbReference type="VEuPathDB" id="FungiDB:PV06_09484"/>
<dbReference type="AlphaFoldDB" id="A0A0D2D5V1"/>
<dbReference type="STRING" id="215243.A0A0D2D5V1"/>
<evidence type="ECO:0000313" key="2">
    <source>
        <dbReference type="EMBL" id="KIW38528.1"/>
    </source>
</evidence>
<dbReference type="PANTHER" id="PTHR42905">
    <property type="entry name" value="PHOSPHOENOLPYRUVATE CARBOXYLASE"/>
    <property type="match status" value="1"/>
</dbReference>
<evidence type="ECO:0000256" key="1">
    <source>
        <dbReference type="SAM" id="MobiDB-lite"/>
    </source>
</evidence>
<evidence type="ECO:0000313" key="3">
    <source>
        <dbReference type="Proteomes" id="UP000053342"/>
    </source>
</evidence>
<dbReference type="PANTHER" id="PTHR42905:SF5">
    <property type="entry name" value="CARBOXYVINYL-CARBOXYPHOSPHONATE PHOSPHORYLMUTASE, CHLOROPLASTIC"/>
    <property type="match status" value="1"/>
</dbReference>
<dbReference type="SUPFAM" id="SSF51621">
    <property type="entry name" value="Phosphoenolpyruvate/pyruvate domain"/>
    <property type="match status" value="1"/>
</dbReference>
<dbReference type="InterPro" id="IPR039556">
    <property type="entry name" value="ICL/PEPM"/>
</dbReference>
<name>A0A0D2D5V1_9EURO</name>
<evidence type="ECO:0008006" key="4">
    <source>
        <dbReference type="Google" id="ProtNLM"/>
    </source>
</evidence>
<dbReference type="InterPro" id="IPR040442">
    <property type="entry name" value="Pyrv_kinase-like_dom_sf"/>
</dbReference>
<dbReference type="EMBL" id="KN847341">
    <property type="protein sequence ID" value="KIW38528.1"/>
    <property type="molecule type" value="Genomic_DNA"/>
</dbReference>
<dbReference type="Gene3D" id="3.20.20.60">
    <property type="entry name" value="Phosphoenolpyruvate-binding domains"/>
    <property type="match status" value="1"/>
</dbReference>
<protein>
    <recommendedName>
        <fullName evidence="4">Methylisocitrate lyase</fullName>
    </recommendedName>
</protein>
<keyword evidence="3" id="KW-1185">Reference proteome</keyword>
<dbReference type="GeneID" id="27361558"/>
<dbReference type="OrthoDB" id="1923844at2759"/>
<dbReference type="RefSeq" id="XP_016258744.1">
    <property type="nucleotide sequence ID" value="XM_016410937.1"/>
</dbReference>
<proteinExistence type="predicted"/>
<accession>A0A0D2D5V1</accession>
<reference evidence="2 3" key="1">
    <citation type="submission" date="2015-01" db="EMBL/GenBank/DDBJ databases">
        <title>The Genome Sequence of Exophiala oligosperma CBS72588.</title>
        <authorList>
            <consortium name="The Broad Institute Genomics Platform"/>
            <person name="Cuomo C."/>
            <person name="de Hoog S."/>
            <person name="Gorbushina A."/>
            <person name="Stielow B."/>
            <person name="Teixiera M."/>
            <person name="Abouelleil A."/>
            <person name="Chapman S.B."/>
            <person name="Priest M."/>
            <person name="Young S.K."/>
            <person name="Wortman J."/>
            <person name="Nusbaum C."/>
            <person name="Birren B."/>
        </authorList>
    </citation>
    <scope>NUCLEOTIDE SEQUENCE [LARGE SCALE GENOMIC DNA]</scope>
    <source>
        <strain evidence="2 3">CBS 72588</strain>
    </source>
</reference>
<dbReference type="Pfam" id="PF13714">
    <property type="entry name" value="PEP_mutase"/>
    <property type="match status" value="1"/>
</dbReference>
<organism evidence="2 3">
    <name type="scientific">Exophiala oligosperma</name>
    <dbReference type="NCBI Taxonomy" id="215243"/>
    <lineage>
        <taxon>Eukaryota</taxon>
        <taxon>Fungi</taxon>
        <taxon>Dikarya</taxon>
        <taxon>Ascomycota</taxon>
        <taxon>Pezizomycotina</taxon>
        <taxon>Eurotiomycetes</taxon>
        <taxon>Chaetothyriomycetidae</taxon>
        <taxon>Chaetothyriales</taxon>
        <taxon>Herpotrichiellaceae</taxon>
        <taxon>Exophiala</taxon>
    </lineage>
</organism>
<gene>
    <name evidence="2" type="ORF">PV06_09484</name>
</gene>
<dbReference type="InterPro" id="IPR015813">
    <property type="entry name" value="Pyrv/PenolPyrv_kinase-like_dom"/>
</dbReference>
<sequence length="327" mass="35964">MAATEKRTARLKALFQSPRTTLMPFGVLPIHAQMAEAAGFEAFEISGAMTSWWIGGCADVGLLTMTEMVAHAKRVADSVNIPVYCDADTGYGGPASVRRTVHEFIRAGIAGIHIEDQLNPKKAGAQPGIELVSDEEAIGRIRAAVDARNELDPDFVIVARTDGYGATGGSAEEAIRRGRLYQEKTGADVIFYEGFHDWNQVKRALAETPGPAYAIPHPTISARPTMDELSKMGQSIEIVPFLLAGVQEEWNLLLKVKQAGHYGPMDEYLSSLARYRGTANGIGWGDRFVKPNYKEVRQMEEKYLPAELQRDYENNVNAEDDAKNTYP</sequence>